<keyword evidence="4" id="KW-1185">Reference proteome</keyword>
<reference evidence="3 4" key="1">
    <citation type="submission" date="2021-04" db="EMBL/GenBank/DDBJ databases">
        <title>Metabacillus sp. strain KIGAM252 whole genome sequence.</title>
        <authorList>
            <person name="Seo M.-J."/>
            <person name="Cho E.-S."/>
            <person name="Hwang C.Y."/>
            <person name="Yoon D.J."/>
        </authorList>
    </citation>
    <scope>NUCLEOTIDE SEQUENCE [LARGE SCALE GENOMIC DNA]</scope>
    <source>
        <strain evidence="3 4">KIGAM252</strain>
    </source>
</reference>
<keyword evidence="2" id="KW-0472">Membrane</keyword>
<feature type="transmembrane region" description="Helical" evidence="2">
    <location>
        <begin position="207"/>
        <end position="225"/>
    </location>
</feature>
<feature type="transmembrane region" description="Helical" evidence="2">
    <location>
        <begin position="556"/>
        <end position="574"/>
    </location>
</feature>
<feature type="transmembrane region" description="Helical" evidence="2">
    <location>
        <begin position="728"/>
        <end position="748"/>
    </location>
</feature>
<dbReference type="PANTHER" id="PTHR38434:SF1">
    <property type="entry name" value="BLL2549 PROTEIN"/>
    <property type="match status" value="1"/>
</dbReference>
<feature type="transmembrane region" description="Helical" evidence="2">
    <location>
        <begin position="658"/>
        <end position="682"/>
    </location>
</feature>
<gene>
    <name evidence="3" type="ORF">J9317_19900</name>
</gene>
<feature type="transmembrane region" description="Helical" evidence="2">
    <location>
        <begin position="313"/>
        <end position="332"/>
    </location>
</feature>
<feature type="transmembrane region" description="Helical" evidence="2">
    <location>
        <begin position="231"/>
        <end position="252"/>
    </location>
</feature>
<dbReference type="RefSeq" id="WP_211561840.1">
    <property type="nucleotide sequence ID" value="NZ_JAGVRK010000001.1"/>
</dbReference>
<feature type="coiled-coil region" evidence="1">
    <location>
        <begin position="1"/>
        <end position="75"/>
    </location>
</feature>
<comment type="caution">
    <text evidence="3">The sequence shown here is derived from an EMBL/GenBank/DDBJ whole genome shotgun (WGS) entry which is preliminary data.</text>
</comment>
<keyword evidence="2" id="KW-0812">Transmembrane</keyword>
<dbReference type="PANTHER" id="PTHR38434">
    <property type="entry name" value="BLL2549 PROTEIN"/>
    <property type="match status" value="1"/>
</dbReference>
<feature type="transmembrane region" description="Helical" evidence="2">
    <location>
        <begin position="529"/>
        <end position="550"/>
    </location>
</feature>
<feature type="transmembrane region" description="Helical" evidence="2">
    <location>
        <begin position="754"/>
        <end position="772"/>
    </location>
</feature>
<feature type="transmembrane region" description="Helical" evidence="2">
    <location>
        <begin position="287"/>
        <end position="306"/>
    </location>
</feature>
<feature type="transmembrane region" description="Helical" evidence="2">
    <location>
        <begin position="478"/>
        <end position="494"/>
    </location>
</feature>
<sequence>MDELKGRLRQAKEAQAQLANEFNAIVREYEAQDFIQENERLHHDNEAYEKQVHELKKKNREVTDENSKLRVALQEQMLDEKLSILKISREKLHTYFGKGKNSRENRLQELEQQVKRNIDQLKLQASKNLGEDKHEILSELQQFSMKVEERIRQHKELLNEKEKEAAQGIAAQYEKLAAEELTEDMMQKRMKQNQVEMKIGLSWINRIGILLIILGVAAAFRYTYATWFNDYFKGATFFLLGGLMLAGGEWLYRKQQKTFALGLIGGGIAVLYGSIFFSYFLLDIIGMTVALLLSVLVTVSAVLLSLRYHSRTVCTFGLIGGYIPLYSFIIAFGMEGNAVYAAMGYVLLLNLLILWISFQRQWNIVHYISFLLNMPTMILLIILSGNPLADFGYSVITFLLYLGVTLSFPFKHKLSLKILDVILLGFNTFISCVVIYDLFSELDWNQSRGLLAVIFCLVYFGLGRFAEKKLVKETQTMLLFYGTSLTFAILVIPFQFGMEWVSIGWLAEALILMIYGYSSKHKTLQQAGWVIYALCLFGFLIEAAGKRVGFEYFFDVKYTAITVGLLFVPIYYLLQQKKQPGFAAPFRSFRQIVEGLKYTALANAWIYLLYESISMYQERVPADFDQYRFYLLMMVAFITVGLAYVLPKVSLLYDRYVGYYGLFLHAIGCLIGLALTVSTPVLKPELAQNTFIEYLALVLLIGFNFLIFFTGRDILLAYIRKQYKNVELYPTILSVYLLGILASFLYVQFRLGDVGVLISTIFLAVAIGYIFYGFKKQFVYIRRIGLGITLLSTGKLILYDLAFLTEGSRIIAYFCFGIALLAISYMYQKVSSRQEAQQHVSAE</sequence>
<proteinExistence type="predicted"/>
<protein>
    <submittedName>
        <fullName evidence="3">DUF2339 domain-containing protein</fullName>
    </submittedName>
</protein>
<evidence type="ECO:0000256" key="2">
    <source>
        <dbReference type="SAM" id="Phobius"/>
    </source>
</evidence>
<organism evidence="3 4">
    <name type="scientific">Metabacillus flavus</name>
    <dbReference type="NCBI Taxonomy" id="2823519"/>
    <lineage>
        <taxon>Bacteria</taxon>
        <taxon>Bacillati</taxon>
        <taxon>Bacillota</taxon>
        <taxon>Bacilli</taxon>
        <taxon>Bacillales</taxon>
        <taxon>Bacillaceae</taxon>
        <taxon>Metabacillus</taxon>
    </lineage>
</organism>
<evidence type="ECO:0000313" key="4">
    <source>
        <dbReference type="Proteomes" id="UP000682403"/>
    </source>
</evidence>
<evidence type="ECO:0000313" key="3">
    <source>
        <dbReference type="EMBL" id="MBS2971011.1"/>
    </source>
</evidence>
<evidence type="ECO:0000256" key="1">
    <source>
        <dbReference type="SAM" id="Coils"/>
    </source>
</evidence>
<feature type="transmembrane region" description="Helical" evidence="2">
    <location>
        <begin position="694"/>
        <end position="716"/>
    </location>
</feature>
<dbReference type="Pfam" id="PF10101">
    <property type="entry name" value="DUF2339"/>
    <property type="match status" value="1"/>
</dbReference>
<feature type="transmembrane region" description="Helical" evidence="2">
    <location>
        <begin position="627"/>
        <end position="646"/>
    </location>
</feature>
<dbReference type="InterPro" id="IPR019286">
    <property type="entry name" value="DUF2339_TM"/>
</dbReference>
<feature type="transmembrane region" description="Helical" evidence="2">
    <location>
        <begin position="391"/>
        <end position="410"/>
    </location>
</feature>
<accession>A0ABS5LJT3</accession>
<keyword evidence="2" id="KW-1133">Transmembrane helix</keyword>
<feature type="transmembrane region" description="Helical" evidence="2">
    <location>
        <begin position="338"/>
        <end position="357"/>
    </location>
</feature>
<feature type="transmembrane region" description="Helical" evidence="2">
    <location>
        <begin position="784"/>
        <end position="804"/>
    </location>
</feature>
<keyword evidence="1" id="KW-0175">Coiled coil</keyword>
<feature type="coiled-coil region" evidence="1">
    <location>
        <begin position="100"/>
        <end position="179"/>
    </location>
</feature>
<dbReference type="Proteomes" id="UP000682403">
    <property type="component" value="Unassembled WGS sequence"/>
</dbReference>
<name>A0ABS5LJT3_9BACI</name>
<feature type="transmembrane region" description="Helical" evidence="2">
    <location>
        <begin position="448"/>
        <end position="466"/>
    </location>
</feature>
<feature type="transmembrane region" description="Helical" evidence="2">
    <location>
        <begin position="259"/>
        <end position="281"/>
    </location>
</feature>
<feature type="transmembrane region" description="Helical" evidence="2">
    <location>
        <begin position="417"/>
        <end position="436"/>
    </location>
</feature>
<feature type="transmembrane region" description="Helical" evidence="2">
    <location>
        <begin position="364"/>
        <end position="385"/>
    </location>
</feature>
<dbReference type="EMBL" id="JAGVRK010000001">
    <property type="protein sequence ID" value="MBS2971011.1"/>
    <property type="molecule type" value="Genomic_DNA"/>
</dbReference>
<feature type="transmembrane region" description="Helical" evidence="2">
    <location>
        <begin position="810"/>
        <end position="827"/>
    </location>
</feature>